<sequence length="97" mass="10772">MSSHPPAYAVPFWIDRENAPRLYRVVNLGDEDVRGFRVSLLGPGYLVPVFIPLLPPGSAATLTLLGLETGDDPARSTVAVVSWLRPDGEEYLWRFSF</sequence>
<gene>
    <name evidence="1" type="ORF">GCM10022256_25500</name>
</gene>
<evidence type="ECO:0000313" key="1">
    <source>
        <dbReference type="EMBL" id="GAA4266938.1"/>
    </source>
</evidence>
<protein>
    <submittedName>
        <fullName evidence="1">Uncharacterized protein</fullName>
    </submittedName>
</protein>
<keyword evidence="2" id="KW-1185">Reference proteome</keyword>
<accession>A0ABP8E3Z4</accession>
<dbReference type="Proteomes" id="UP001501594">
    <property type="component" value="Unassembled WGS sequence"/>
</dbReference>
<proteinExistence type="predicted"/>
<comment type="caution">
    <text evidence="1">The sequence shown here is derived from an EMBL/GenBank/DDBJ whole genome shotgun (WGS) entry which is preliminary data.</text>
</comment>
<dbReference type="EMBL" id="BAABAU010000003">
    <property type="protein sequence ID" value="GAA4266938.1"/>
    <property type="molecule type" value="Genomic_DNA"/>
</dbReference>
<dbReference type="RefSeq" id="WP_344796762.1">
    <property type="nucleotide sequence ID" value="NZ_BAABAU010000003.1"/>
</dbReference>
<evidence type="ECO:0000313" key="2">
    <source>
        <dbReference type="Proteomes" id="UP001501594"/>
    </source>
</evidence>
<name>A0ABP8E3Z4_9MICO</name>
<reference evidence="2" key="1">
    <citation type="journal article" date="2019" name="Int. J. Syst. Evol. Microbiol.">
        <title>The Global Catalogue of Microorganisms (GCM) 10K type strain sequencing project: providing services to taxonomists for standard genome sequencing and annotation.</title>
        <authorList>
            <consortium name="The Broad Institute Genomics Platform"/>
            <consortium name="The Broad Institute Genome Sequencing Center for Infectious Disease"/>
            <person name="Wu L."/>
            <person name="Ma J."/>
        </authorList>
    </citation>
    <scope>NUCLEOTIDE SEQUENCE [LARGE SCALE GENOMIC DNA]</scope>
    <source>
        <strain evidence="2">JCM 17442</strain>
    </source>
</reference>
<organism evidence="1 2">
    <name type="scientific">Frondihabitans peucedani</name>
    <dbReference type="NCBI Taxonomy" id="598626"/>
    <lineage>
        <taxon>Bacteria</taxon>
        <taxon>Bacillati</taxon>
        <taxon>Actinomycetota</taxon>
        <taxon>Actinomycetes</taxon>
        <taxon>Micrococcales</taxon>
        <taxon>Microbacteriaceae</taxon>
        <taxon>Frondihabitans</taxon>
    </lineage>
</organism>